<keyword evidence="5 11" id="KW-0460">Magnesium</keyword>
<dbReference type="InterPro" id="IPR029001">
    <property type="entry name" value="ITPase-like_fam"/>
</dbReference>
<evidence type="ECO:0000256" key="7">
    <source>
        <dbReference type="ARBA" id="ARBA00023211"/>
    </source>
</evidence>
<dbReference type="GO" id="GO:0103023">
    <property type="term" value="F:ITPase activity"/>
    <property type="evidence" value="ECO:0007669"/>
    <property type="project" value="UniProtKB-EC"/>
</dbReference>
<dbReference type="HAMAP" id="MF_00648">
    <property type="entry name" value="Non_canon_purine_NTPase_YjjX"/>
    <property type="match status" value="1"/>
</dbReference>
<evidence type="ECO:0000256" key="10">
    <source>
        <dbReference type="ARBA" id="ARBA00060855"/>
    </source>
</evidence>
<evidence type="ECO:0000313" key="13">
    <source>
        <dbReference type="EMBL" id="GLT16103.1"/>
    </source>
</evidence>
<feature type="domain" description="Non-canonical purine NTP phosphatase/PRRC1" evidence="12">
    <location>
        <begin position="10"/>
        <end position="174"/>
    </location>
</feature>
<dbReference type="GO" id="GO:0009117">
    <property type="term" value="P:nucleotide metabolic process"/>
    <property type="evidence" value="ECO:0007669"/>
    <property type="project" value="UniProtKB-KW"/>
</dbReference>
<comment type="catalytic activity">
    <reaction evidence="9 11">
        <text>XTP + H2O = XDP + phosphate + H(+)</text>
        <dbReference type="Rhea" id="RHEA:28406"/>
        <dbReference type="ChEBI" id="CHEBI:15377"/>
        <dbReference type="ChEBI" id="CHEBI:15378"/>
        <dbReference type="ChEBI" id="CHEBI:43474"/>
        <dbReference type="ChEBI" id="CHEBI:59884"/>
        <dbReference type="ChEBI" id="CHEBI:61314"/>
        <dbReference type="EC" id="3.6.1.73"/>
    </reaction>
</comment>
<dbReference type="Proteomes" id="UP001157156">
    <property type="component" value="Unassembled WGS sequence"/>
</dbReference>
<dbReference type="InterPro" id="IPR050299">
    <property type="entry name" value="YjjX_NTPase"/>
</dbReference>
<comment type="cofactor">
    <cofactor evidence="11">
        <name>Mg(2+)</name>
        <dbReference type="ChEBI" id="CHEBI:18420"/>
    </cofactor>
    <cofactor evidence="11">
        <name>Mn(2+)</name>
        <dbReference type="ChEBI" id="CHEBI:29035"/>
    </cofactor>
    <text evidence="11">Binds 1 divalent metal cation per subunit; can use either Mg(2+) or Mn(2+).</text>
</comment>
<comment type="similarity">
    <text evidence="10 11">Belongs to the YjjX NTPase family.</text>
</comment>
<feature type="binding site" evidence="11">
    <location>
        <position position="71"/>
    </location>
    <ligand>
        <name>Mg(2+)</name>
        <dbReference type="ChEBI" id="CHEBI:18420"/>
    </ligand>
</feature>
<dbReference type="Gene3D" id="3.90.950.10">
    <property type="match status" value="1"/>
</dbReference>
<dbReference type="PANTHER" id="PTHR34699:SF2">
    <property type="entry name" value="NON-CANONICAL PURINE NTP PHOSPHATASE_PRRC1 DOMAIN-CONTAINING PROTEIN"/>
    <property type="match status" value="1"/>
</dbReference>
<comment type="cofactor">
    <cofactor evidence="1">
        <name>Mn(2+)</name>
        <dbReference type="ChEBI" id="CHEBI:29035"/>
    </cofactor>
</comment>
<evidence type="ECO:0000256" key="1">
    <source>
        <dbReference type="ARBA" id="ARBA00001936"/>
    </source>
</evidence>
<organism evidence="14 15">
    <name type="scientific">Vibrio algivorus</name>
    <dbReference type="NCBI Taxonomy" id="1667024"/>
    <lineage>
        <taxon>Bacteria</taxon>
        <taxon>Pseudomonadati</taxon>
        <taxon>Pseudomonadota</taxon>
        <taxon>Gammaproteobacteria</taxon>
        <taxon>Vibrionales</taxon>
        <taxon>Vibrionaceae</taxon>
        <taxon>Vibrio</taxon>
    </lineage>
</organism>
<evidence type="ECO:0000256" key="8">
    <source>
        <dbReference type="ARBA" id="ARBA00048174"/>
    </source>
</evidence>
<evidence type="ECO:0000256" key="5">
    <source>
        <dbReference type="ARBA" id="ARBA00022842"/>
    </source>
</evidence>
<evidence type="ECO:0000256" key="3">
    <source>
        <dbReference type="ARBA" id="ARBA00022741"/>
    </source>
</evidence>
<reference evidence="13" key="4">
    <citation type="submission" date="2023-01" db="EMBL/GenBank/DDBJ databases">
        <title>Draft genome sequence of Vibrio algivorus strain NBRC 111146.</title>
        <authorList>
            <person name="Sun Q."/>
            <person name="Mori K."/>
        </authorList>
    </citation>
    <scope>NUCLEOTIDE SEQUENCE</scope>
    <source>
        <strain evidence="13">NBRC 111146</strain>
    </source>
</reference>
<sequence length="181" mass="19808">MKSSKKVVVASLNPAKIKAVESAFTASFPETRFLFEGVSVASEVPDQPMNDVETKQGALNRVHNAQTAISDGDFYVGLEAGIAESFTYAWMIIESNPRVGKVQRGESRSACLMLPPIVLEKVKQGKELGHVMDEVFMTDNIKQKGGAIGLLTHHQLTRSSVYHQALVLALIPFLNAEHFPL</sequence>
<keyword evidence="7 11" id="KW-0464">Manganese</keyword>
<comment type="caution">
    <text evidence="11">Lacks conserved residue(s) required for the propagation of feature annotation.</text>
</comment>
<reference evidence="13" key="1">
    <citation type="journal article" date="2014" name="Int. J. Syst. Evol. Microbiol.">
        <title>Complete genome of a new Firmicutes species belonging to the dominant human colonic microbiota ('Ruminococcus bicirculans') reveals two chromosomes and a selective capacity to utilize plant glucans.</title>
        <authorList>
            <consortium name="NISC Comparative Sequencing Program"/>
            <person name="Wegmann U."/>
            <person name="Louis P."/>
            <person name="Goesmann A."/>
            <person name="Henrissat B."/>
            <person name="Duncan S.H."/>
            <person name="Flint H.J."/>
        </authorList>
    </citation>
    <scope>NUCLEOTIDE SEQUENCE</scope>
    <source>
        <strain evidence="13">NBRC 111146</strain>
    </source>
</reference>
<dbReference type="SUPFAM" id="SSF52972">
    <property type="entry name" value="ITPase-like"/>
    <property type="match status" value="1"/>
</dbReference>
<evidence type="ECO:0000313" key="14">
    <source>
        <dbReference type="EMBL" id="TVO38767.1"/>
    </source>
</evidence>
<evidence type="ECO:0000313" key="15">
    <source>
        <dbReference type="Proteomes" id="UP000319828"/>
    </source>
</evidence>
<evidence type="ECO:0000313" key="16">
    <source>
        <dbReference type="Proteomes" id="UP001157156"/>
    </source>
</evidence>
<comment type="catalytic activity">
    <reaction evidence="8 11">
        <text>ITP + H2O = IDP + phosphate + H(+)</text>
        <dbReference type="Rhea" id="RHEA:28330"/>
        <dbReference type="ChEBI" id="CHEBI:15377"/>
        <dbReference type="ChEBI" id="CHEBI:15378"/>
        <dbReference type="ChEBI" id="CHEBI:43474"/>
        <dbReference type="ChEBI" id="CHEBI:58280"/>
        <dbReference type="ChEBI" id="CHEBI:61402"/>
        <dbReference type="EC" id="3.6.1.73"/>
    </reaction>
</comment>
<dbReference type="GO" id="GO:0006772">
    <property type="term" value="P:thiamine metabolic process"/>
    <property type="evidence" value="ECO:0007669"/>
    <property type="project" value="TreeGrafter"/>
</dbReference>
<dbReference type="NCBIfam" id="NF003459">
    <property type="entry name" value="PRK05074.1"/>
    <property type="match status" value="1"/>
</dbReference>
<reference evidence="16" key="2">
    <citation type="journal article" date="2019" name="Int. J. Syst. Evol. Microbiol.">
        <title>The Global Catalogue of Microorganisms (GCM) 10K type strain sequencing project: providing services to taxonomists for standard genome sequencing and annotation.</title>
        <authorList>
            <consortium name="The Broad Institute Genomics Platform"/>
            <consortium name="The Broad Institute Genome Sequencing Center for Infectious Disease"/>
            <person name="Wu L."/>
            <person name="Ma J."/>
        </authorList>
    </citation>
    <scope>NUCLEOTIDE SEQUENCE [LARGE SCALE GENOMIC DNA]</scope>
    <source>
        <strain evidence="16">NBRC 111146</strain>
    </source>
</reference>
<keyword evidence="3 11" id="KW-0547">Nucleotide-binding</keyword>
<dbReference type="GO" id="GO:0000166">
    <property type="term" value="F:nucleotide binding"/>
    <property type="evidence" value="ECO:0007669"/>
    <property type="project" value="UniProtKB-KW"/>
</dbReference>
<evidence type="ECO:0000256" key="2">
    <source>
        <dbReference type="ARBA" id="ARBA00022723"/>
    </source>
</evidence>
<comment type="caution">
    <text evidence="14">The sequence shown here is derived from an EMBL/GenBank/DDBJ whole genome shotgun (WGS) entry which is preliminary data.</text>
</comment>
<dbReference type="EC" id="3.6.1.73" evidence="11"/>
<keyword evidence="16" id="KW-1185">Reference proteome</keyword>
<dbReference type="Pfam" id="PF01931">
    <property type="entry name" value="NTPase_I-T"/>
    <property type="match status" value="1"/>
</dbReference>
<dbReference type="RefSeq" id="WP_089124786.1">
    <property type="nucleotide sequence ID" value="NZ_BSPV01000010.1"/>
</dbReference>
<dbReference type="InterPro" id="IPR026533">
    <property type="entry name" value="NTPase/PRRC1"/>
</dbReference>
<evidence type="ECO:0000256" key="4">
    <source>
        <dbReference type="ARBA" id="ARBA00022801"/>
    </source>
</evidence>
<evidence type="ECO:0000259" key="12">
    <source>
        <dbReference type="Pfam" id="PF01931"/>
    </source>
</evidence>
<reference evidence="14 15" key="3">
    <citation type="submission" date="2019-07" db="EMBL/GenBank/DDBJ databases">
        <title>The draft genome sequence of Vibrio algivorus M1486.</title>
        <authorList>
            <person name="Meng X."/>
        </authorList>
    </citation>
    <scope>NUCLEOTIDE SEQUENCE [LARGE SCALE GENOMIC DNA]</scope>
    <source>
        <strain evidence="14 15">M1486</strain>
    </source>
</reference>
<dbReference type="EMBL" id="BSPV01000010">
    <property type="protein sequence ID" value="GLT16103.1"/>
    <property type="molecule type" value="Genomic_DNA"/>
</dbReference>
<dbReference type="EMBL" id="VMKJ01000004">
    <property type="protein sequence ID" value="TVO38767.1"/>
    <property type="molecule type" value="Genomic_DNA"/>
</dbReference>
<dbReference type="OrthoDB" id="6334099at2"/>
<proteinExistence type="inferred from homology"/>
<comment type="function">
    <text evidence="11">Phosphatase that hydrolyzes non-canonical purine nucleotides such as XTP and ITP to their respective diphosphate derivatives. Probably excludes non-canonical purines from DNA/RNA precursor pool, thus preventing their incorporation into DNA/RNA and avoiding chromosomal lesions.</text>
</comment>
<dbReference type="GO" id="GO:0046872">
    <property type="term" value="F:metal ion binding"/>
    <property type="evidence" value="ECO:0007669"/>
    <property type="project" value="UniProtKB-KW"/>
</dbReference>
<dbReference type="Proteomes" id="UP000319828">
    <property type="component" value="Unassembled WGS sequence"/>
</dbReference>
<dbReference type="InterPro" id="IPR002786">
    <property type="entry name" value="Non_canon_purine_NTPase"/>
</dbReference>
<protein>
    <recommendedName>
        <fullName evidence="11">Inosine/xanthosine triphosphatase</fullName>
        <shortName evidence="11">ITPase/XTPase</shortName>
        <ecNumber evidence="11">3.6.1.73</ecNumber>
    </recommendedName>
    <alternativeName>
        <fullName evidence="11">Non-canonical purine NTP phosphatase</fullName>
    </alternativeName>
    <alternativeName>
        <fullName evidence="11">Non-standard purine NTP phosphatase</fullName>
    </alternativeName>
    <alternativeName>
        <fullName evidence="11">Nucleoside-triphosphate phosphatase</fullName>
        <shortName evidence="11">NTPase</shortName>
    </alternativeName>
</protein>
<keyword evidence="4 11" id="KW-0378">Hydrolase</keyword>
<evidence type="ECO:0000256" key="9">
    <source>
        <dbReference type="ARBA" id="ARBA00048781"/>
    </source>
</evidence>
<keyword evidence="2 11" id="KW-0479">Metal-binding</keyword>
<dbReference type="FunFam" id="3.90.950.10:FF:000002">
    <property type="entry name" value="Inosine/xanthosine triphosphatase"/>
    <property type="match status" value="1"/>
</dbReference>
<evidence type="ECO:0000256" key="6">
    <source>
        <dbReference type="ARBA" id="ARBA00023080"/>
    </source>
</evidence>
<accession>A0A557PDN9</accession>
<keyword evidence="6 11" id="KW-0546">Nucleotide metabolism</keyword>
<gene>
    <name evidence="14" type="primary">yjjX</name>
    <name evidence="14" type="ORF">FOF44_03490</name>
    <name evidence="13" type="ORF">GCM10007931_30780</name>
</gene>
<name>A0A557PDN9_9VIBR</name>
<dbReference type="PANTHER" id="PTHR34699">
    <property type="match status" value="1"/>
</dbReference>
<dbReference type="NCBIfam" id="TIGR00258">
    <property type="entry name" value="inosine/xanthosine triphosphatase"/>
    <property type="match status" value="1"/>
</dbReference>
<evidence type="ECO:0000256" key="11">
    <source>
        <dbReference type="HAMAP-Rule" id="MF_00648"/>
    </source>
</evidence>
<comment type="subunit">
    <text evidence="11">Homodimer.</text>
</comment>
<feature type="binding site" evidence="11">
    <location>
        <begin position="71"/>
        <end position="72"/>
    </location>
    <ligand>
        <name>substrate</name>
    </ligand>
</feature>
<dbReference type="AlphaFoldDB" id="A0A557PDN9"/>